<keyword evidence="2" id="KW-1185">Reference proteome</keyword>
<proteinExistence type="predicted"/>
<dbReference type="EMBL" id="ML121623">
    <property type="protein sequence ID" value="RPB18539.1"/>
    <property type="molecule type" value="Genomic_DNA"/>
</dbReference>
<gene>
    <name evidence="1" type="ORF">L211DRAFT_725176</name>
</gene>
<sequence>MASYSPPSLILYSVMMITTHISTSALRRAYDKLFSSLCIMRVYPFFFPYCFRNFCSHGRMCNGVGNVIGFGKGWRCIFVSSKRYSFGRCTTMFEYREVESFKKFH</sequence>
<name>A0A3N4LAN4_9PEZI</name>
<accession>A0A3N4LAN4</accession>
<dbReference type="AlphaFoldDB" id="A0A3N4LAN4"/>
<organism evidence="1 2">
    <name type="scientific">Terfezia boudieri ATCC MYA-4762</name>
    <dbReference type="NCBI Taxonomy" id="1051890"/>
    <lineage>
        <taxon>Eukaryota</taxon>
        <taxon>Fungi</taxon>
        <taxon>Dikarya</taxon>
        <taxon>Ascomycota</taxon>
        <taxon>Pezizomycotina</taxon>
        <taxon>Pezizomycetes</taxon>
        <taxon>Pezizales</taxon>
        <taxon>Pezizaceae</taxon>
        <taxon>Terfezia</taxon>
    </lineage>
</organism>
<dbReference type="InParanoid" id="A0A3N4LAN4"/>
<evidence type="ECO:0000313" key="2">
    <source>
        <dbReference type="Proteomes" id="UP000267821"/>
    </source>
</evidence>
<evidence type="ECO:0000313" key="1">
    <source>
        <dbReference type="EMBL" id="RPB18539.1"/>
    </source>
</evidence>
<protein>
    <submittedName>
        <fullName evidence="1">Uncharacterized protein</fullName>
    </submittedName>
</protein>
<dbReference type="Proteomes" id="UP000267821">
    <property type="component" value="Unassembled WGS sequence"/>
</dbReference>
<reference evidence="1 2" key="1">
    <citation type="journal article" date="2018" name="Nat. Ecol. Evol.">
        <title>Pezizomycetes genomes reveal the molecular basis of ectomycorrhizal truffle lifestyle.</title>
        <authorList>
            <person name="Murat C."/>
            <person name="Payen T."/>
            <person name="Noel B."/>
            <person name="Kuo A."/>
            <person name="Morin E."/>
            <person name="Chen J."/>
            <person name="Kohler A."/>
            <person name="Krizsan K."/>
            <person name="Balestrini R."/>
            <person name="Da Silva C."/>
            <person name="Montanini B."/>
            <person name="Hainaut M."/>
            <person name="Levati E."/>
            <person name="Barry K.W."/>
            <person name="Belfiori B."/>
            <person name="Cichocki N."/>
            <person name="Clum A."/>
            <person name="Dockter R.B."/>
            <person name="Fauchery L."/>
            <person name="Guy J."/>
            <person name="Iotti M."/>
            <person name="Le Tacon F."/>
            <person name="Lindquist E.A."/>
            <person name="Lipzen A."/>
            <person name="Malagnac F."/>
            <person name="Mello A."/>
            <person name="Molinier V."/>
            <person name="Miyauchi S."/>
            <person name="Poulain J."/>
            <person name="Riccioni C."/>
            <person name="Rubini A."/>
            <person name="Sitrit Y."/>
            <person name="Splivallo R."/>
            <person name="Traeger S."/>
            <person name="Wang M."/>
            <person name="Zifcakova L."/>
            <person name="Wipf D."/>
            <person name="Zambonelli A."/>
            <person name="Paolocci F."/>
            <person name="Nowrousian M."/>
            <person name="Ottonello S."/>
            <person name="Baldrian P."/>
            <person name="Spatafora J.W."/>
            <person name="Henrissat B."/>
            <person name="Nagy L.G."/>
            <person name="Aury J.M."/>
            <person name="Wincker P."/>
            <person name="Grigoriev I.V."/>
            <person name="Bonfante P."/>
            <person name="Martin F.M."/>
        </authorList>
    </citation>
    <scope>NUCLEOTIDE SEQUENCE [LARGE SCALE GENOMIC DNA]</scope>
    <source>
        <strain evidence="1 2">ATCC MYA-4762</strain>
    </source>
</reference>